<dbReference type="GO" id="GO:0005886">
    <property type="term" value="C:plasma membrane"/>
    <property type="evidence" value="ECO:0007669"/>
    <property type="project" value="UniProtKB-SubCell"/>
</dbReference>
<comment type="catalytic activity">
    <reaction evidence="1 8">
        <text>Cleavage of hydrophobic, N-terminal signal or leader sequences from secreted and periplasmic proteins.</text>
        <dbReference type="EC" id="3.4.21.89"/>
    </reaction>
</comment>
<dbReference type="InterPro" id="IPR036286">
    <property type="entry name" value="LexA/Signal_pep-like_sf"/>
</dbReference>
<evidence type="ECO:0000313" key="11">
    <source>
        <dbReference type="EMBL" id="OTP13486.1"/>
    </source>
</evidence>
<reference evidence="11" key="1">
    <citation type="submission" date="2017-05" db="EMBL/GenBank/DDBJ databases">
        <title>The Genome Sequence of Enterococcus sp. 9E7_DIV0242.</title>
        <authorList>
            <consortium name="The Broad Institute Genomics Platform"/>
            <consortium name="The Broad Institute Genomic Center for Infectious Diseases"/>
            <person name="Earl A."/>
            <person name="Manson A."/>
            <person name="Schwartman J."/>
            <person name="Gilmore M."/>
            <person name="Abouelleil A."/>
            <person name="Cao P."/>
            <person name="Chapman S."/>
            <person name="Cusick C."/>
            <person name="Shea T."/>
            <person name="Young S."/>
            <person name="Neafsey D."/>
            <person name="Nusbaum C."/>
            <person name="Birren B."/>
        </authorList>
    </citation>
    <scope>NUCLEOTIDE SEQUENCE [LARGE SCALE GENOMIC DNA]</scope>
    <source>
        <strain evidence="11">9E7_DIV0242</strain>
    </source>
</reference>
<dbReference type="InterPro" id="IPR019756">
    <property type="entry name" value="Pept_S26A_signal_pept_1_Ser-AS"/>
</dbReference>
<dbReference type="OrthoDB" id="9802919at2"/>
<evidence type="ECO:0000256" key="5">
    <source>
        <dbReference type="ARBA" id="ARBA00022670"/>
    </source>
</evidence>
<sequence length="234" mass="27765">MENKKKRRRTSEAANVRKKGPSNPQRKYRKQVSGEKMRMQRQKHISFWRKRVKKASEIMELLLFLLFIYCCFYFMLNFRSHEVDGQSMFPTFRDGERLLTHKGKEIQRYDIVTFEPKEEPGSSFVKRVYGTPGDTIYIKDDRLYLFRNGISQKEIAQMIEARQLPDSTTIVALSEESQRELAHLVQIPEKTYFVLGDNRQNSKDSRSIGLIDLEQIEGVVNFRFYPFDRFGFVH</sequence>
<dbReference type="AlphaFoldDB" id="A0A242K3B5"/>
<comment type="similarity">
    <text evidence="3 8">Belongs to the peptidase S26 family.</text>
</comment>
<dbReference type="PROSITE" id="PS00761">
    <property type="entry name" value="SPASE_I_3"/>
    <property type="match status" value="1"/>
</dbReference>
<dbReference type="SUPFAM" id="SSF51306">
    <property type="entry name" value="LexA/Signal peptidase"/>
    <property type="match status" value="1"/>
</dbReference>
<evidence type="ECO:0000256" key="8">
    <source>
        <dbReference type="RuleBase" id="RU362042"/>
    </source>
</evidence>
<keyword evidence="8" id="KW-1133">Transmembrane helix</keyword>
<dbReference type="GO" id="GO:0006465">
    <property type="term" value="P:signal peptide processing"/>
    <property type="evidence" value="ECO:0007669"/>
    <property type="project" value="InterPro"/>
</dbReference>
<dbReference type="EC" id="3.4.21.89" evidence="4 8"/>
<keyword evidence="8" id="KW-0812">Transmembrane</keyword>
<evidence type="ECO:0000256" key="2">
    <source>
        <dbReference type="ARBA" id="ARBA00004401"/>
    </source>
</evidence>
<protein>
    <recommendedName>
        <fullName evidence="4 8">Signal peptidase I</fullName>
        <ecNumber evidence="4 8">3.4.21.89</ecNumber>
    </recommendedName>
</protein>
<dbReference type="PANTHER" id="PTHR43390">
    <property type="entry name" value="SIGNAL PEPTIDASE I"/>
    <property type="match status" value="1"/>
</dbReference>
<dbReference type="GO" id="GO:0004252">
    <property type="term" value="F:serine-type endopeptidase activity"/>
    <property type="evidence" value="ECO:0007669"/>
    <property type="project" value="InterPro"/>
</dbReference>
<gene>
    <name evidence="12" type="ORF">A5888_001852</name>
    <name evidence="11" type="ORF">A5888_002964</name>
</gene>
<dbReference type="RefSeq" id="WP_086349978.1">
    <property type="nucleotide sequence ID" value="NZ_CP147247.1"/>
</dbReference>
<reference evidence="12" key="2">
    <citation type="submission" date="2017-05" db="EMBL/GenBank/DDBJ databases">
        <authorList>
            <consortium name="The Broad Institute Genomics Platform"/>
            <consortium name="The Broad Institute Genomic Center for Infectious Diseases"/>
            <person name="Earl A."/>
            <person name="Manson A."/>
            <person name="Schwartman J."/>
            <person name="Gilmore M."/>
            <person name="Abouelleil A."/>
            <person name="Cao P."/>
            <person name="Chapman S."/>
            <person name="Cusick C."/>
            <person name="Shea T."/>
            <person name="Young S."/>
            <person name="Neafsey D."/>
            <person name="Nusbaum C."/>
            <person name="Birren B."/>
        </authorList>
    </citation>
    <scope>NUCLEOTIDE SEQUENCE</scope>
    <source>
        <strain evidence="12">9E7_DIV0242</strain>
    </source>
</reference>
<dbReference type="Pfam" id="PF10502">
    <property type="entry name" value="Peptidase_S26"/>
    <property type="match status" value="1"/>
</dbReference>
<evidence type="ECO:0000256" key="4">
    <source>
        <dbReference type="ARBA" id="ARBA00013208"/>
    </source>
</evidence>
<dbReference type="GO" id="GO:0009003">
    <property type="term" value="F:signal peptidase activity"/>
    <property type="evidence" value="ECO:0007669"/>
    <property type="project" value="UniProtKB-EC"/>
</dbReference>
<dbReference type="Gene3D" id="2.10.109.10">
    <property type="entry name" value="Umud Fragment, subunit A"/>
    <property type="match status" value="1"/>
</dbReference>
<evidence type="ECO:0000313" key="12">
    <source>
        <dbReference type="EMBL" id="WYJ90124.1"/>
    </source>
</evidence>
<dbReference type="CDD" id="cd06530">
    <property type="entry name" value="S26_SPase_I"/>
    <property type="match status" value="1"/>
</dbReference>
<feature type="transmembrane region" description="Helical" evidence="8">
    <location>
        <begin position="58"/>
        <end position="76"/>
    </location>
</feature>
<keyword evidence="13" id="KW-1185">Reference proteome</keyword>
<evidence type="ECO:0000259" key="10">
    <source>
        <dbReference type="Pfam" id="PF10502"/>
    </source>
</evidence>
<evidence type="ECO:0000256" key="9">
    <source>
        <dbReference type="SAM" id="MobiDB-lite"/>
    </source>
</evidence>
<dbReference type="PROSITE" id="PS00501">
    <property type="entry name" value="SPASE_I_1"/>
    <property type="match status" value="1"/>
</dbReference>
<feature type="active site" evidence="7">
    <location>
        <position position="87"/>
    </location>
</feature>
<dbReference type="EMBL" id="NGMM01000005">
    <property type="protein sequence ID" value="OTP13486.1"/>
    <property type="molecule type" value="Genomic_DNA"/>
</dbReference>
<feature type="region of interest" description="Disordered" evidence="9">
    <location>
        <begin position="1"/>
        <end position="35"/>
    </location>
</feature>
<dbReference type="InterPro" id="IPR000223">
    <property type="entry name" value="Pept_S26A_signal_pept_1"/>
</dbReference>
<keyword evidence="8" id="KW-0472">Membrane</keyword>
<dbReference type="InterPro" id="IPR019758">
    <property type="entry name" value="Pept_S26A_signal_pept_1_CS"/>
</dbReference>
<keyword evidence="6 8" id="KW-0378">Hydrolase</keyword>
<accession>A0A242K3B5</accession>
<keyword evidence="5 8" id="KW-0645">Protease</keyword>
<dbReference type="InterPro" id="IPR019533">
    <property type="entry name" value="Peptidase_S26"/>
</dbReference>
<dbReference type="PRINTS" id="PR00727">
    <property type="entry name" value="LEADERPTASE"/>
</dbReference>
<proteinExistence type="inferred from homology"/>
<name>A0A242K3B5_9ENTE</name>
<feature type="compositionally biased region" description="Basic residues" evidence="9">
    <location>
        <begin position="16"/>
        <end position="30"/>
    </location>
</feature>
<dbReference type="PANTHER" id="PTHR43390:SF1">
    <property type="entry name" value="CHLOROPLAST PROCESSING PEPTIDASE"/>
    <property type="match status" value="1"/>
</dbReference>
<comment type="subcellular location">
    <subcellularLocation>
        <location evidence="2">Cell membrane</location>
        <topology evidence="2">Single-pass type II membrane protein</topology>
    </subcellularLocation>
    <subcellularLocation>
        <location evidence="8">Membrane</location>
        <topology evidence="8">Single-pass type II membrane protein</topology>
    </subcellularLocation>
</comment>
<reference evidence="12" key="3">
    <citation type="submission" date="2024-03" db="EMBL/GenBank/DDBJ databases">
        <title>The Genome Sequence of Enterococcus sp. DIV0242b.</title>
        <authorList>
            <consortium name="The Broad Institute Genomics Platform"/>
            <consortium name="The Broad Institute Microbial Omics Core"/>
            <consortium name="The Broad Institute Genomic Center for Infectious Diseases"/>
            <person name="Earl A."/>
            <person name="Manson A."/>
            <person name="Gilmore M."/>
            <person name="Schwartman J."/>
            <person name="Shea T."/>
            <person name="Abouelleil A."/>
            <person name="Cao P."/>
            <person name="Chapman S."/>
            <person name="Cusick C."/>
            <person name="Young S."/>
            <person name="Neafsey D."/>
            <person name="Nusbaum C."/>
            <person name="Birren B."/>
        </authorList>
    </citation>
    <scope>NUCLEOTIDE SEQUENCE</scope>
    <source>
        <strain evidence="12">9E7_DIV0242</strain>
    </source>
</reference>
<evidence type="ECO:0000256" key="7">
    <source>
        <dbReference type="PIRSR" id="PIRSR600223-1"/>
    </source>
</evidence>
<evidence type="ECO:0000256" key="1">
    <source>
        <dbReference type="ARBA" id="ARBA00000677"/>
    </source>
</evidence>
<evidence type="ECO:0000256" key="6">
    <source>
        <dbReference type="ARBA" id="ARBA00022801"/>
    </source>
</evidence>
<organism evidence="11">
    <name type="scientific">Candidatus Enterococcus clewellii</name>
    <dbReference type="NCBI Taxonomy" id="1834193"/>
    <lineage>
        <taxon>Bacteria</taxon>
        <taxon>Bacillati</taxon>
        <taxon>Bacillota</taxon>
        <taxon>Bacilli</taxon>
        <taxon>Lactobacillales</taxon>
        <taxon>Enterococcaceae</taxon>
        <taxon>Enterococcus</taxon>
    </lineage>
</organism>
<feature type="domain" description="Peptidase S26" evidence="10">
    <location>
        <begin position="62"/>
        <end position="225"/>
    </location>
</feature>
<dbReference type="EMBL" id="CP147247">
    <property type="protein sequence ID" value="WYJ90124.1"/>
    <property type="molecule type" value="Genomic_DNA"/>
</dbReference>
<evidence type="ECO:0000313" key="13">
    <source>
        <dbReference type="Proteomes" id="UP000195141"/>
    </source>
</evidence>
<dbReference type="Proteomes" id="UP000195141">
    <property type="component" value="Chromosome"/>
</dbReference>
<evidence type="ECO:0000256" key="3">
    <source>
        <dbReference type="ARBA" id="ARBA00009370"/>
    </source>
</evidence>
<feature type="active site" evidence="7">
    <location>
        <position position="126"/>
    </location>
</feature>
<dbReference type="NCBIfam" id="TIGR02227">
    <property type="entry name" value="sigpep_I_bact"/>
    <property type="match status" value="1"/>
</dbReference>